<dbReference type="InterPro" id="IPR013783">
    <property type="entry name" value="Ig-like_fold"/>
</dbReference>
<dbReference type="PROSITE" id="PS50835">
    <property type="entry name" value="IG_LIKE"/>
    <property type="match status" value="1"/>
</dbReference>
<keyword evidence="4 10" id="KW-1133">Transmembrane helix</keyword>
<evidence type="ECO:0000256" key="4">
    <source>
        <dbReference type="ARBA" id="ARBA00022989"/>
    </source>
</evidence>
<dbReference type="AlphaFoldDB" id="A0A8C3BB49"/>
<feature type="region of interest" description="Disordered" evidence="9">
    <location>
        <begin position="411"/>
        <end position="454"/>
    </location>
</feature>
<dbReference type="GO" id="GO:0030424">
    <property type="term" value="C:axon"/>
    <property type="evidence" value="ECO:0007669"/>
    <property type="project" value="TreeGrafter"/>
</dbReference>
<feature type="domain" description="Ig-like" evidence="11">
    <location>
        <begin position="94"/>
        <end position="188"/>
    </location>
</feature>
<dbReference type="Pfam" id="PF07686">
    <property type="entry name" value="V-set"/>
    <property type="match status" value="1"/>
</dbReference>
<dbReference type="InterPro" id="IPR007110">
    <property type="entry name" value="Ig-like_dom"/>
</dbReference>
<evidence type="ECO:0000256" key="9">
    <source>
        <dbReference type="SAM" id="MobiDB-lite"/>
    </source>
</evidence>
<organism evidence="12 13">
    <name type="scientific">Cairina moschata</name>
    <name type="common">Muscovy duck</name>
    <dbReference type="NCBI Taxonomy" id="8855"/>
    <lineage>
        <taxon>Eukaryota</taxon>
        <taxon>Metazoa</taxon>
        <taxon>Chordata</taxon>
        <taxon>Craniata</taxon>
        <taxon>Vertebrata</taxon>
        <taxon>Euteleostomi</taxon>
        <taxon>Archelosauria</taxon>
        <taxon>Archosauria</taxon>
        <taxon>Dinosauria</taxon>
        <taxon>Saurischia</taxon>
        <taxon>Theropoda</taxon>
        <taxon>Coelurosauria</taxon>
        <taxon>Aves</taxon>
        <taxon>Neognathae</taxon>
        <taxon>Galloanserae</taxon>
        <taxon>Anseriformes</taxon>
        <taxon>Anatidae</taxon>
        <taxon>Anatinae</taxon>
        <taxon>Cairina</taxon>
    </lineage>
</organism>
<dbReference type="GO" id="GO:0050776">
    <property type="term" value="P:regulation of immune response"/>
    <property type="evidence" value="ECO:0007669"/>
    <property type="project" value="InterPro"/>
</dbReference>
<keyword evidence="2 10" id="KW-0812">Transmembrane</keyword>
<dbReference type="GO" id="GO:0009986">
    <property type="term" value="C:cell surface"/>
    <property type="evidence" value="ECO:0007669"/>
    <property type="project" value="TreeGrafter"/>
</dbReference>
<feature type="compositionally biased region" description="Polar residues" evidence="9">
    <location>
        <begin position="431"/>
        <end position="454"/>
    </location>
</feature>
<dbReference type="GO" id="GO:0034113">
    <property type="term" value="P:heterotypic cell-cell adhesion"/>
    <property type="evidence" value="ECO:0007669"/>
    <property type="project" value="TreeGrafter"/>
</dbReference>
<name>A0A8C3BB49_CAIMO</name>
<dbReference type="Gene3D" id="2.60.40.10">
    <property type="entry name" value="Immunoglobulins"/>
    <property type="match status" value="2"/>
</dbReference>
<dbReference type="Pfam" id="PF08205">
    <property type="entry name" value="C2-set_2"/>
    <property type="match status" value="1"/>
</dbReference>
<dbReference type="SMART" id="SM00409">
    <property type="entry name" value="IG"/>
    <property type="match status" value="1"/>
</dbReference>
<sequence length="454" mass="50430">MFAALFVDWFPQWSLEKKREIFHSLPCVCAGLLPTEVGEVASSRPMRSPTMLLPWGYWAGICLLLLCRGCWLEEAASGVKEAVKSESFIAAALGGEANIYCNFSLSLDVLQVTWQKRNGSSFQNIATYSKTYGLRLIGSFQKKARFTRAALKASAITLQNLTFEDESCYRCIFNAFPDGSYSKDICLNIQTISELTVEFESHLATKDLLTAVCSATGKPAPNITWLIDEDLYEPPEIHYIQNPNGTVTVANRCTFSASHLHNLACLLDHPQGRKVKTLTGKIGKRKSIAIVVAFIGVISTVLILFIIRLIYRKRKNLKRPRAPSTPAREKGLEQDVSEEAANLRTPKDQRTSYQNEELTPGSWLRRRLPHEKRNLEETPRSSLSFTDEAESPDMRQRELAEVCDKELGCMPMAEHREATAGGEPESGPDTAASQPSTGEPSAHQSPISTSPEAQ</sequence>
<proteinExistence type="predicted"/>
<dbReference type="InterPro" id="IPR003599">
    <property type="entry name" value="Ig_sub"/>
</dbReference>
<protein>
    <recommendedName>
        <fullName evidence="11">Ig-like domain-containing protein</fullName>
    </recommendedName>
</protein>
<comment type="subcellular location">
    <subcellularLocation>
        <location evidence="1">Membrane</location>
        <topology evidence="1">Single-pass membrane protein</topology>
    </subcellularLocation>
</comment>
<evidence type="ECO:0000256" key="5">
    <source>
        <dbReference type="ARBA" id="ARBA00023136"/>
    </source>
</evidence>
<evidence type="ECO:0000313" key="12">
    <source>
        <dbReference type="Ensembl" id="ENSCMMP00000002898.1"/>
    </source>
</evidence>
<evidence type="ECO:0000256" key="7">
    <source>
        <dbReference type="ARBA" id="ARBA00023180"/>
    </source>
</evidence>
<evidence type="ECO:0000256" key="10">
    <source>
        <dbReference type="SAM" id="Phobius"/>
    </source>
</evidence>
<reference evidence="12" key="1">
    <citation type="submission" date="2018-09" db="EMBL/GenBank/DDBJ databases">
        <title>Common duck and Muscovy duck high density SNP chip.</title>
        <authorList>
            <person name="Vignal A."/>
            <person name="Thebault N."/>
            <person name="Warren W.C."/>
        </authorList>
    </citation>
    <scope>NUCLEOTIDE SEQUENCE [LARGE SCALE GENOMIC DNA]</scope>
</reference>
<dbReference type="InterPro" id="IPR013162">
    <property type="entry name" value="CD80_C2-set"/>
</dbReference>
<dbReference type="PANTHER" id="PTHR46841:SF10">
    <property type="entry name" value="CD200 MOLECULE LIKE 1-RELATED"/>
    <property type="match status" value="1"/>
</dbReference>
<dbReference type="GO" id="GO:0043025">
    <property type="term" value="C:neuronal cell body"/>
    <property type="evidence" value="ECO:0007669"/>
    <property type="project" value="TreeGrafter"/>
</dbReference>
<reference evidence="12" key="2">
    <citation type="submission" date="2025-08" db="UniProtKB">
        <authorList>
            <consortium name="Ensembl"/>
        </authorList>
    </citation>
    <scope>IDENTIFICATION</scope>
</reference>
<feature type="region of interest" description="Disordered" evidence="9">
    <location>
        <begin position="318"/>
        <end position="396"/>
    </location>
</feature>
<keyword evidence="5 10" id="KW-0472">Membrane</keyword>
<dbReference type="InterPro" id="IPR033321">
    <property type="entry name" value="CD200_Ig_V_dom"/>
</dbReference>
<evidence type="ECO:0000256" key="1">
    <source>
        <dbReference type="ARBA" id="ARBA00004167"/>
    </source>
</evidence>
<evidence type="ECO:0000259" key="11">
    <source>
        <dbReference type="PROSITE" id="PS50835"/>
    </source>
</evidence>
<keyword evidence="6" id="KW-1015">Disulfide bond</keyword>
<dbReference type="InterPro" id="IPR036179">
    <property type="entry name" value="Ig-like_dom_sf"/>
</dbReference>
<dbReference type="SUPFAM" id="SSF48726">
    <property type="entry name" value="Immunoglobulin"/>
    <property type="match status" value="2"/>
</dbReference>
<evidence type="ECO:0000256" key="3">
    <source>
        <dbReference type="ARBA" id="ARBA00022729"/>
    </source>
</evidence>
<accession>A0A8C3BB49</accession>
<dbReference type="CDD" id="cd05846">
    <property type="entry name" value="IgV_1_MRC-OX-2_like"/>
    <property type="match status" value="1"/>
</dbReference>
<dbReference type="GO" id="GO:0150079">
    <property type="term" value="P:negative regulation of neuroinflammatory response"/>
    <property type="evidence" value="ECO:0007669"/>
    <property type="project" value="TreeGrafter"/>
</dbReference>
<dbReference type="GO" id="GO:0098632">
    <property type="term" value="F:cell-cell adhesion mediator activity"/>
    <property type="evidence" value="ECO:0007669"/>
    <property type="project" value="InterPro"/>
</dbReference>
<dbReference type="GO" id="GO:0043031">
    <property type="term" value="P:negative regulation of macrophage activation"/>
    <property type="evidence" value="ECO:0007669"/>
    <property type="project" value="InterPro"/>
</dbReference>
<keyword evidence="8" id="KW-0393">Immunoglobulin domain</keyword>
<evidence type="ECO:0000256" key="2">
    <source>
        <dbReference type="ARBA" id="ARBA00022692"/>
    </source>
</evidence>
<evidence type="ECO:0000313" key="13">
    <source>
        <dbReference type="Proteomes" id="UP000694556"/>
    </source>
</evidence>
<dbReference type="GO" id="GO:0016020">
    <property type="term" value="C:membrane"/>
    <property type="evidence" value="ECO:0007669"/>
    <property type="project" value="UniProtKB-SubCell"/>
</dbReference>
<keyword evidence="3" id="KW-0732">Signal</keyword>
<keyword evidence="13" id="KW-1185">Reference proteome</keyword>
<evidence type="ECO:0000256" key="8">
    <source>
        <dbReference type="ARBA" id="ARBA00023319"/>
    </source>
</evidence>
<reference evidence="12" key="3">
    <citation type="submission" date="2025-09" db="UniProtKB">
        <authorList>
            <consortium name="Ensembl"/>
        </authorList>
    </citation>
    <scope>IDENTIFICATION</scope>
</reference>
<dbReference type="Proteomes" id="UP000694556">
    <property type="component" value="Chromosome 1"/>
</dbReference>
<dbReference type="InterPro" id="IPR013106">
    <property type="entry name" value="Ig_V-set"/>
</dbReference>
<dbReference type="InterPro" id="IPR047164">
    <property type="entry name" value="OX2G-like"/>
</dbReference>
<keyword evidence="7" id="KW-0325">Glycoprotein</keyword>
<dbReference type="Ensembl" id="ENSCMMT00000003243.1">
    <property type="protein sequence ID" value="ENSCMMP00000002898.1"/>
    <property type="gene ID" value="ENSCMMG00000001897.1"/>
</dbReference>
<feature type="transmembrane region" description="Helical" evidence="10">
    <location>
        <begin position="288"/>
        <end position="311"/>
    </location>
</feature>
<evidence type="ECO:0000256" key="6">
    <source>
        <dbReference type="ARBA" id="ARBA00023157"/>
    </source>
</evidence>
<dbReference type="PANTHER" id="PTHR46841">
    <property type="entry name" value="OX-2 MEMBRANE GLYCOPROTEIN"/>
    <property type="match status" value="1"/>
</dbReference>